<dbReference type="Pfam" id="PF19328">
    <property type="entry name" value="DAP_DH_C"/>
    <property type="match status" value="1"/>
</dbReference>
<dbReference type="InterPro" id="IPR000846">
    <property type="entry name" value="DapB_N"/>
</dbReference>
<dbReference type="InterPro" id="IPR045760">
    <property type="entry name" value="DAP_DH_C"/>
</dbReference>
<evidence type="ECO:0000259" key="4">
    <source>
        <dbReference type="Pfam" id="PF19328"/>
    </source>
</evidence>
<name>C3UMY1_9MICO</name>
<feature type="domain" description="Dihydrodipicolinate reductase N-terminal" evidence="3">
    <location>
        <begin position="4"/>
        <end position="100"/>
    </location>
</feature>
<dbReference type="EMBL" id="FJ577793">
    <property type="protein sequence ID" value="ACO88872.1"/>
    <property type="molecule type" value="Genomic_DNA"/>
</dbReference>
<reference evidence="5" key="1">
    <citation type="submission" date="2008-12" db="EMBL/GenBank/DDBJ databases">
        <authorList>
            <person name="Andeer P."/>
            <person name="Stahl D.A."/>
            <person name="Bruce N.C."/>
            <person name="Strand S.E."/>
        </authorList>
    </citation>
    <scope>NUCLEOTIDE SEQUENCE</scope>
    <source>
        <strain evidence="5">MA1</strain>
        <plasmid evidence="5">pMA1</plasmid>
    </source>
</reference>
<keyword evidence="5" id="KW-0614">Plasmid</keyword>
<evidence type="ECO:0000259" key="3">
    <source>
        <dbReference type="Pfam" id="PF01113"/>
    </source>
</evidence>
<feature type="domain" description="2,4-diaminopentanoate dehydrogenase C-terminal" evidence="4">
    <location>
        <begin position="145"/>
        <end position="332"/>
    </location>
</feature>
<proteinExistence type="predicted"/>
<dbReference type="SUPFAM" id="SSF51735">
    <property type="entry name" value="NAD(P)-binding Rossmann-fold domains"/>
    <property type="match status" value="1"/>
</dbReference>
<dbReference type="GO" id="GO:0008839">
    <property type="term" value="F:4-hydroxy-tetrahydrodipicolinate reductase"/>
    <property type="evidence" value="ECO:0007669"/>
    <property type="project" value="InterPro"/>
</dbReference>
<accession>C3UMY1</accession>
<dbReference type="AlphaFoldDB" id="C3UMY1"/>
<evidence type="ECO:0000256" key="1">
    <source>
        <dbReference type="ARBA" id="ARBA00022857"/>
    </source>
</evidence>
<evidence type="ECO:0000256" key="2">
    <source>
        <dbReference type="ARBA" id="ARBA00023002"/>
    </source>
</evidence>
<evidence type="ECO:0000313" key="5">
    <source>
        <dbReference type="EMBL" id="ACO88872.1"/>
    </source>
</evidence>
<protein>
    <submittedName>
        <fullName evidence="5">Dihydrodipicolinate reductase</fullName>
    </submittedName>
</protein>
<keyword evidence="2" id="KW-0560">Oxidoreductase</keyword>
<geneLocation type="plasmid" evidence="5">
    <name>pMA1</name>
</geneLocation>
<dbReference type="Pfam" id="PF01113">
    <property type="entry name" value="DapB_N"/>
    <property type="match status" value="1"/>
</dbReference>
<reference evidence="5" key="2">
    <citation type="journal article" date="2009" name="Appl. Environ. Microbiol.">
        <title>Lateral transfer of genes for hexahydro-1,3,5-trinitro-1,3,5-triazine (RDX) degradation.</title>
        <authorList>
            <person name="Andeer P.F."/>
            <person name="Stahl D.A."/>
            <person name="Bruce N.C."/>
            <person name="Strand S.E."/>
        </authorList>
    </citation>
    <scope>NUCLEOTIDE SEQUENCE</scope>
    <source>
        <strain evidence="5">MA1</strain>
        <plasmid evidence="5">pMA1</plasmid>
    </source>
</reference>
<dbReference type="CDD" id="cd24146">
    <property type="entry name" value="nat-AmDH_N_like"/>
    <property type="match status" value="1"/>
</dbReference>
<dbReference type="GO" id="GO:0009089">
    <property type="term" value="P:lysine biosynthetic process via diaminopimelate"/>
    <property type="evidence" value="ECO:0007669"/>
    <property type="project" value="InterPro"/>
</dbReference>
<dbReference type="SMR" id="C3UMY1"/>
<dbReference type="InterPro" id="IPR036291">
    <property type="entry name" value="NAD(P)-bd_dom_sf"/>
</dbReference>
<organism evidence="5">
    <name type="scientific">Microbacterium sp. MA1</name>
    <dbReference type="NCBI Taxonomy" id="614068"/>
    <lineage>
        <taxon>Bacteria</taxon>
        <taxon>Bacillati</taxon>
        <taxon>Actinomycetota</taxon>
        <taxon>Actinomycetes</taxon>
        <taxon>Micrococcales</taxon>
        <taxon>Microbacteriaceae</taxon>
        <taxon>Microbacterium</taxon>
    </lineage>
</organism>
<dbReference type="Gene3D" id="3.40.50.720">
    <property type="entry name" value="NAD(P)-binding Rossmann-like Domain"/>
    <property type="match status" value="1"/>
</dbReference>
<sequence>MTNIRAVVYGVGAMNSVITRYLLDKDVEIVGAISRSPDKVGKDLGEVTGLDRRLGVSISDDPHEVFTRTSPDIAVVAITSYLVDAAEHFRIALSHGVNVITLSEEALYPWNTAPELTAELDALAKEHGVTITGGGFQDSFWVNAVAQLMGTAHRIDSVTGTSSWNVDEYGPELAELQQVGATIEEFDAWCREAVRPPTFGRIALDALVAGAGLTPKQILTRTEPELAHETLHCAALGIDVPPGKCIGFTDIDEIRTEEGPVFVFRMSGRLYGPDDSDVNEWTIHGEPDLVMSNGTPPTMATTCTQLVNRIPDVLDADPGFVTVVDLPRLRYRHGRLHDHLSRWSSDRYIVREEL</sequence>
<keyword evidence="1" id="KW-0521">NADP</keyword>